<gene>
    <name evidence="1" type="ordered locus">Slip_2350</name>
</gene>
<evidence type="ECO:0000313" key="1">
    <source>
        <dbReference type="EMBL" id="ADI03087.1"/>
    </source>
</evidence>
<name>D7CKA3_SYNLT</name>
<dbReference type="Proteomes" id="UP000000378">
    <property type="component" value="Chromosome"/>
</dbReference>
<evidence type="ECO:0000313" key="2">
    <source>
        <dbReference type="Proteomes" id="UP000000378"/>
    </source>
</evidence>
<keyword evidence="2" id="KW-1185">Reference proteome</keyword>
<dbReference type="AlphaFoldDB" id="D7CKA3"/>
<dbReference type="HOGENOM" id="CLU_2425935_0_0_9"/>
<dbReference type="KEGG" id="slp:Slip_2350"/>
<reference evidence="1 2" key="2">
    <citation type="journal article" date="2010" name="Stand. Genomic Sci.">
        <title>Complete genome sequence of Syntrophothermus lipocalidus type strain (TGB-C1).</title>
        <authorList>
            <person name="Djao O.D."/>
            <person name="Zhang X."/>
            <person name="Lucas S."/>
            <person name="Lapidus A."/>
            <person name="Del Rio T.G."/>
            <person name="Nolan M."/>
            <person name="Tice H."/>
            <person name="Cheng J.F."/>
            <person name="Han C."/>
            <person name="Tapia R."/>
            <person name="Goodwin L."/>
            <person name="Pitluck S."/>
            <person name="Liolios K."/>
            <person name="Ivanova N."/>
            <person name="Mavromatis K."/>
            <person name="Mikhailova N."/>
            <person name="Ovchinnikova G."/>
            <person name="Pati A."/>
            <person name="Brambilla E."/>
            <person name="Chen A."/>
            <person name="Palaniappan K."/>
            <person name="Land M."/>
            <person name="Hauser L."/>
            <person name="Chang Y.J."/>
            <person name="Jeffries C.D."/>
            <person name="Rohde M."/>
            <person name="Sikorski J."/>
            <person name="Spring S."/>
            <person name="Goker M."/>
            <person name="Detter J.C."/>
            <person name="Woyke T."/>
            <person name="Bristow J."/>
            <person name="Eisen J.A."/>
            <person name="Markowitz V."/>
            <person name="Hugenholtz P."/>
            <person name="Kyrpides N.C."/>
            <person name="Klenk H.P."/>
        </authorList>
    </citation>
    <scope>NUCLEOTIDE SEQUENCE [LARGE SCALE GENOMIC DNA]</scope>
    <source>
        <strain evidence="2">DSM 12680 / TGB-C1</strain>
    </source>
</reference>
<organism evidence="1 2">
    <name type="scientific">Syntrophothermus lipocalidus (strain DSM 12680 / TGB-C1)</name>
    <dbReference type="NCBI Taxonomy" id="643648"/>
    <lineage>
        <taxon>Bacteria</taxon>
        <taxon>Bacillati</taxon>
        <taxon>Bacillota</taxon>
        <taxon>Clostridia</taxon>
        <taxon>Eubacteriales</taxon>
        <taxon>Syntrophomonadaceae</taxon>
        <taxon>Syntrophothermus</taxon>
    </lineage>
</organism>
<proteinExistence type="predicted"/>
<protein>
    <submittedName>
        <fullName evidence="1">Uncharacterized protein</fullName>
    </submittedName>
</protein>
<dbReference type="EMBL" id="CP002048">
    <property type="protein sequence ID" value="ADI03087.1"/>
    <property type="molecule type" value="Genomic_DNA"/>
</dbReference>
<sequence length="91" mass="10257">MANIGIYCTKEYGSSLGGESMIVRYLEDKRFRVGDLVTVRSLGSNRHFCIIGFKRKKNGESLAVLKGLFQETHVIEKPISELQNLLIRGIL</sequence>
<reference evidence="2" key="1">
    <citation type="journal article" date="2010" name="Stand. Genomic Sci.">
        <title>Complete genome sequence of Syntrophothermus lipocalidus type strain (TGB-C1T).</title>
        <authorList>
            <consortium name="US DOE Joint Genome Institute (JGI-PGF)"/>
            <person name="Djao O."/>
            <person name="Zhang X."/>
            <person name="Lucas S."/>
            <person name="Lapidus A."/>
            <person name="Glavina Del Rio T."/>
            <person name="Nolan M."/>
            <person name="Tice H."/>
            <person name="Cheng J."/>
            <person name="Han C."/>
            <person name="Tapia R."/>
            <person name="Goodwin L."/>
            <person name="Pitluck S."/>
            <person name="Liolios K."/>
            <person name="Ivanova N."/>
            <person name="Mavromatis K."/>
            <person name="Mikhailova N."/>
            <person name="Ovchinnikova G."/>
            <person name="Pati A."/>
            <person name="Brambilla E."/>
            <person name="Chen A."/>
            <person name="Palaniappan K."/>
            <person name="Land M."/>
            <person name="Hauser L."/>
            <person name="Chang Y."/>
            <person name="Jeffries C."/>
            <person name="Rohde M."/>
            <person name="Sikorski J."/>
            <person name="Spring S."/>
            <person name="Goker M."/>
            <person name="Detter J."/>
            <person name="Woyke T."/>
            <person name="Bristow J."/>
            <person name="Eisen J."/>
            <person name="Markowitz V."/>
            <person name="Hugenholtz P."/>
            <person name="Kyrpides N."/>
            <person name="Klenk H."/>
        </authorList>
    </citation>
    <scope>NUCLEOTIDE SEQUENCE [LARGE SCALE GENOMIC DNA]</scope>
    <source>
        <strain evidence="2">DSM 12680 / TGB-C1</strain>
    </source>
</reference>
<accession>D7CKA3</accession>